<name>A0A0G1J4P7_9BACT</name>
<gene>
    <name evidence="2" type="ORF">UW22_C0002G0018</name>
</gene>
<keyword evidence="1" id="KW-0472">Membrane</keyword>
<feature type="transmembrane region" description="Helical" evidence="1">
    <location>
        <begin position="12"/>
        <end position="41"/>
    </location>
</feature>
<evidence type="ECO:0000256" key="1">
    <source>
        <dbReference type="SAM" id="Phobius"/>
    </source>
</evidence>
<evidence type="ECO:0000313" key="3">
    <source>
        <dbReference type="Proteomes" id="UP000034617"/>
    </source>
</evidence>
<accession>A0A0G1J4P7</accession>
<protein>
    <recommendedName>
        <fullName evidence="4">DUF2062 domain-containing protein</fullName>
    </recommendedName>
</protein>
<feature type="transmembrane region" description="Helical" evidence="1">
    <location>
        <begin position="61"/>
        <end position="82"/>
    </location>
</feature>
<dbReference type="EMBL" id="LCHM01000002">
    <property type="protein sequence ID" value="KKT39042.1"/>
    <property type="molecule type" value="Genomic_DNA"/>
</dbReference>
<comment type="caution">
    <text evidence="2">The sequence shown here is derived from an EMBL/GenBank/DDBJ whole genome shotgun (WGS) entry which is preliminary data.</text>
</comment>
<keyword evidence="1" id="KW-0812">Transmembrane</keyword>
<dbReference type="AlphaFoldDB" id="A0A0G1J4P7"/>
<proteinExistence type="predicted"/>
<evidence type="ECO:0008006" key="4">
    <source>
        <dbReference type="Google" id="ProtNLM"/>
    </source>
</evidence>
<evidence type="ECO:0000313" key="2">
    <source>
        <dbReference type="EMBL" id="KKT39042.1"/>
    </source>
</evidence>
<dbReference type="Proteomes" id="UP000034617">
    <property type="component" value="Unassembled WGS sequence"/>
</dbReference>
<keyword evidence="1" id="KW-1133">Transmembrane helix</keyword>
<organism evidence="2 3">
    <name type="scientific">Candidatus Gottesmanbacteria bacterium GW2011_GWB1_44_11c</name>
    <dbReference type="NCBI Taxonomy" id="1618447"/>
    <lineage>
        <taxon>Bacteria</taxon>
        <taxon>Candidatus Gottesmaniibacteriota</taxon>
    </lineage>
</organism>
<sequence>MKKIHPNTIGLITGVILGGMHLLWSMMIALGLGQLYLDWIFGLHSLNNPFVVMEFSIDRTIYLVIFTFIVGYVLGWVATWMCKNVWPKK</sequence>
<reference evidence="2 3" key="1">
    <citation type="journal article" date="2015" name="Nature">
        <title>rRNA introns, odd ribosomes, and small enigmatic genomes across a large radiation of phyla.</title>
        <authorList>
            <person name="Brown C.T."/>
            <person name="Hug L.A."/>
            <person name="Thomas B.C."/>
            <person name="Sharon I."/>
            <person name="Castelle C.J."/>
            <person name="Singh A."/>
            <person name="Wilkins M.J."/>
            <person name="Williams K.H."/>
            <person name="Banfield J.F."/>
        </authorList>
    </citation>
    <scope>NUCLEOTIDE SEQUENCE [LARGE SCALE GENOMIC DNA]</scope>
</reference>